<sequence>MSWEFKKIADGFALTEGPVWDGDGLIFSDFPSDRILQIDHITCEWTTIRTGTNGANGLKYGPDGHLYGCEGKGPRRVVRYEEDGRVTVVADEYEGKRLNAPNDLVIDGEGRIWFTDPNYPVHDEGFDFDYGAVYRADPVGDNEWNLKQVIDDTEKPNGILLSPDKSTLYVAETHHKWGRGNRELRAYTVHDDGSVGDFEVLHNFFPHRSIDGMCLDEEGNIVATAGGENNGPGPMIYVFAPNGRVLETHPFPADQPTNCAFGGPDLRTLYVTNFEQAGDEDQFDKTTASLHRAKTDRSGLLGAPDNDLERTALHNERK</sequence>
<dbReference type="InterPro" id="IPR011042">
    <property type="entry name" value="6-blade_b-propeller_TolB-like"/>
</dbReference>
<dbReference type="GO" id="GO:0016787">
    <property type="term" value="F:hydrolase activity"/>
    <property type="evidence" value="ECO:0007669"/>
    <property type="project" value="UniProtKB-KW"/>
</dbReference>
<dbReference type="PRINTS" id="PR01790">
    <property type="entry name" value="SMP30FAMILY"/>
</dbReference>
<name>A0A1H6BNA3_9EURY</name>
<dbReference type="InterPro" id="IPR005511">
    <property type="entry name" value="SMP-30"/>
</dbReference>
<evidence type="ECO:0000313" key="6">
    <source>
        <dbReference type="EMBL" id="QCC49508.1"/>
    </source>
</evidence>
<feature type="domain" description="SMP-30/Gluconolactonase/LRE-like region" evidence="5">
    <location>
        <begin position="14"/>
        <end position="272"/>
    </location>
</feature>
<feature type="active site" description="Proton donor/acceptor" evidence="2">
    <location>
        <position position="211"/>
    </location>
</feature>
<dbReference type="Proteomes" id="UP000236740">
    <property type="component" value="Unassembled WGS sequence"/>
</dbReference>
<feature type="binding site" evidence="3">
    <location>
        <position position="211"/>
    </location>
    <ligand>
        <name>a divalent metal cation</name>
        <dbReference type="ChEBI" id="CHEBI:60240"/>
    </ligand>
</feature>
<evidence type="ECO:0000313" key="7">
    <source>
        <dbReference type="EMBL" id="SEG62173.1"/>
    </source>
</evidence>
<evidence type="ECO:0000313" key="8">
    <source>
        <dbReference type="Proteomes" id="UP000236740"/>
    </source>
</evidence>
<proteinExistence type="predicted"/>
<dbReference type="Gene3D" id="2.120.10.30">
    <property type="entry name" value="TolB, C-terminal domain"/>
    <property type="match status" value="1"/>
</dbReference>
<dbReference type="EMBL" id="CP031313">
    <property type="protein sequence ID" value="QCC49508.1"/>
    <property type="molecule type" value="Genomic_DNA"/>
</dbReference>
<feature type="binding site" evidence="3">
    <location>
        <position position="157"/>
    </location>
    <ligand>
        <name>a divalent metal cation</name>
        <dbReference type="ChEBI" id="CHEBI:60240"/>
    </ligand>
</feature>
<dbReference type="EMBL" id="FNVN01000005">
    <property type="protein sequence ID" value="SEG62173.1"/>
    <property type="molecule type" value="Genomic_DNA"/>
</dbReference>
<dbReference type="Proteomes" id="UP000296733">
    <property type="component" value="Plasmid unnamed2"/>
</dbReference>
<dbReference type="GO" id="GO:0046872">
    <property type="term" value="F:metal ion binding"/>
    <property type="evidence" value="ECO:0007669"/>
    <property type="project" value="UniProtKB-KW"/>
</dbReference>
<evidence type="ECO:0000256" key="4">
    <source>
        <dbReference type="SAM" id="MobiDB-lite"/>
    </source>
</evidence>
<comment type="cofactor">
    <cofactor evidence="3">
        <name>Zn(2+)</name>
        <dbReference type="ChEBI" id="CHEBI:29105"/>
    </cofactor>
    <text evidence="3">Binds 1 divalent metal cation per subunit.</text>
</comment>
<dbReference type="InterPro" id="IPR051262">
    <property type="entry name" value="SMP-30/CGR1_Lactonase"/>
</dbReference>
<evidence type="ECO:0000256" key="2">
    <source>
        <dbReference type="PIRSR" id="PIRSR605511-1"/>
    </source>
</evidence>
<reference evidence="6 9" key="2">
    <citation type="journal article" date="2019" name="Nat. Commun.">
        <title>A new type of DNA phosphorothioation-based antiviral system in archaea.</title>
        <authorList>
            <person name="Xiong L."/>
            <person name="Liu S."/>
            <person name="Chen S."/>
            <person name="Xiao Y."/>
            <person name="Zhu B."/>
            <person name="Gao Y."/>
            <person name="Zhang Y."/>
            <person name="Chen B."/>
            <person name="Luo J."/>
            <person name="Deng Z."/>
            <person name="Chen X."/>
            <person name="Wang L."/>
            <person name="Chen S."/>
        </authorList>
    </citation>
    <scope>NUCLEOTIDE SEQUENCE [LARGE SCALE GENOMIC DNA]</scope>
    <source>
        <strain evidence="6 9">CGMCC 1.10331</strain>
        <plasmid evidence="6 9">unnamed2</plasmid>
    </source>
</reference>
<keyword evidence="3" id="KW-0862">Zinc</keyword>
<evidence type="ECO:0000256" key="1">
    <source>
        <dbReference type="ARBA" id="ARBA00022801"/>
    </source>
</evidence>
<evidence type="ECO:0000313" key="9">
    <source>
        <dbReference type="Proteomes" id="UP000296733"/>
    </source>
</evidence>
<dbReference type="KEGG" id="hlm:DV707_16910"/>
<feature type="compositionally biased region" description="Basic and acidic residues" evidence="4">
    <location>
        <begin position="307"/>
        <end position="318"/>
    </location>
</feature>
<organism evidence="7 8">
    <name type="scientific">Halobellus limi</name>
    <dbReference type="NCBI Taxonomy" id="699433"/>
    <lineage>
        <taxon>Archaea</taxon>
        <taxon>Methanobacteriati</taxon>
        <taxon>Methanobacteriota</taxon>
        <taxon>Stenosarchaea group</taxon>
        <taxon>Halobacteria</taxon>
        <taxon>Halobacteriales</taxon>
        <taxon>Haloferacaceae</taxon>
        <taxon>Halobellus</taxon>
    </lineage>
</organism>
<dbReference type="AlphaFoldDB" id="A0A1H6BNA3"/>
<dbReference type="Pfam" id="PF08450">
    <property type="entry name" value="SGL"/>
    <property type="match status" value="1"/>
</dbReference>
<keyword evidence="6" id="KW-0614">Plasmid</keyword>
<geneLocation type="plasmid" evidence="6">
    <name>unnamed2</name>
</geneLocation>
<keyword evidence="8" id="KW-1185">Reference proteome</keyword>
<keyword evidence="1" id="KW-0378">Hydrolase</keyword>
<dbReference type="GeneID" id="39859803"/>
<feature type="binding site" evidence="3">
    <location>
        <position position="102"/>
    </location>
    <ligand>
        <name>substrate</name>
    </ligand>
</feature>
<dbReference type="RefSeq" id="WP_103992723.1">
    <property type="nucleotide sequence ID" value="NZ_CP031313.1"/>
</dbReference>
<evidence type="ECO:0000259" key="5">
    <source>
        <dbReference type="Pfam" id="PF08450"/>
    </source>
</evidence>
<accession>A0A1H6BNA3</accession>
<reference evidence="7 8" key="1">
    <citation type="submission" date="2016-10" db="EMBL/GenBank/DDBJ databases">
        <authorList>
            <person name="de Groot N.N."/>
        </authorList>
    </citation>
    <scope>NUCLEOTIDE SEQUENCE [LARGE SCALE GENOMIC DNA]</scope>
    <source>
        <strain evidence="7 8">CGMCC 1.10331</strain>
    </source>
</reference>
<keyword evidence="3" id="KW-0479">Metal-binding</keyword>
<dbReference type="OrthoDB" id="341532at2157"/>
<dbReference type="InterPro" id="IPR013658">
    <property type="entry name" value="SGL"/>
</dbReference>
<gene>
    <name evidence="6" type="ORF">DV707_16910</name>
    <name evidence="7" type="ORF">SAMN04488133_2881</name>
</gene>
<dbReference type="PANTHER" id="PTHR47572:SF4">
    <property type="entry name" value="LACTONASE DRP35"/>
    <property type="match status" value="1"/>
</dbReference>
<evidence type="ECO:0000256" key="3">
    <source>
        <dbReference type="PIRSR" id="PIRSR605511-2"/>
    </source>
</evidence>
<protein>
    <submittedName>
        <fullName evidence="6 7">Gluconolactonase</fullName>
    </submittedName>
</protein>
<dbReference type="SUPFAM" id="SSF63829">
    <property type="entry name" value="Calcium-dependent phosphotriesterase"/>
    <property type="match status" value="1"/>
</dbReference>
<feature type="binding site" evidence="3">
    <location>
        <position position="16"/>
    </location>
    <ligand>
        <name>a divalent metal cation</name>
        <dbReference type="ChEBI" id="CHEBI:60240"/>
    </ligand>
</feature>
<dbReference type="PANTHER" id="PTHR47572">
    <property type="entry name" value="LIPOPROTEIN-RELATED"/>
    <property type="match status" value="1"/>
</dbReference>
<feature type="region of interest" description="Disordered" evidence="4">
    <location>
        <begin position="282"/>
        <end position="318"/>
    </location>
</feature>